<evidence type="ECO:0000256" key="1">
    <source>
        <dbReference type="SAM" id="Coils"/>
    </source>
</evidence>
<dbReference type="Proteomes" id="UP000240536">
    <property type="component" value="Segment"/>
</dbReference>
<keyword evidence="1" id="KW-0175">Coiled coil</keyword>
<dbReference type="Pfam" id="PF12699">
    <property type="entry name" value="phiKZ_IP"/>
    <property type="match status" value="1"/>
</dbReference>
<dbReference type="InterPro" id="IPR024413">
    <property type="entry name" value="Phage_phiKZ_Orf92_int-head"/>
</dbReference>
<evidence type="ECO:0000313" key="2">
    <source>
        <dbReference type="EMBL" id="AUR80966.1"/>
    </source>
</evidence>
<gene>
    <name evidence="2" type="ORF">Aphrodite1_0091</name>
</gene>
<dbReference type="OrthoDB" id="29855at10239"/>
<keyword evidence="3" id="KW-1185">Reference proteome</keyword>
<reference evidence="3" key="1">
    <citation type="submission" date="2017-12" db="EMBL/GenBank/DDBJ databases">
        <title>Phage resistance in Vibrio sp. unravels a complex metabolic adaptation strategy.</title>
        <authorList>
            <person name="Skliros D."/>
            <person name="Kalatzis P.G."/>
            <person name="Katharios P."/>
            <person name="Flemetakis E."/>
        </authorList>
    </citation>
    <scope>NUCLEOTIDE SEQUENCE [LARGE SCALE GENOMIC DNA]</scope>
</reference>
<evidence type="ECO:0000313" key="3">
    <source>
        <dbReference type="Proteomes" id="UP000240536"/>
    </source>
</evidence>
<accession>A0A2I7QHU2</accession>
<protein>
    <submittedName>
        <fullName evidence="2">Uncharacterized protein</fullName>
    </submittedName>
</protein>
<name>A0A2I7QHU2_9CAUD</name>
<sequence length="412" mass="43491">MNHIRNQLMSQVAGIESLSSAEEAQVEQIAEKTAEEVAELVADKAAEEIKEEVEDLADEVEDLSEEVEEIEEEVEELEECVEGMEALLKSGAYNAAAFGILYNRADKLNAKLGGKPSGSVVGAEALGDATSAGLAAREGIEGFVETAKSYGAAALKFIMNMYEAAKSFVKGLLDKSVALENQVKATKARLEKTEELKKDVKPGKWASLARITKTDKIEALIRSSDNVVKAAGKLATNDVAGYASAYNGLKSSIEGLASTGDSTKAKSGDKETHQIKIGAVTIVASVYTGEIKEQADVSKAAKATGLSFSSEKKADEKFQALDKSSAGTLLGEVSKTAARLKELKSSESGNEKGRDELIAAIKKLEGDDKEWAKPAVSAVKASTAMTNKIFTVAARALGTIADAKLAAVKAYL</sequence>
<dbReference type="EMBL" id="MG720308">
    <property type="protein sequence ID" value="AUR80966.1"/>
    <property type="molecule type" value="Genomic_DNA"/>
</dbReference>
<proteinExistence type="predicted"/>
<organism evidence="2 3">
    <name type="scientific">Vibrio phage Aphrodite1</name>
    <dbReference type="NCBI Taxonomy" id="2070057"/>
    <lineage>
        <taxon>Viruses</taxon>
        <taxon>Duplodnaviria</taxon>
        <taxon>Heunggongvirae</taxon>
        <taxon>Uroviricota</taxon>
        <taxon>Caudoviricetes</taxon>
        <taxon>Chimalliviridae</taxon>
        <taxon>Gorgonvirinae</taxon>
        <taxon>Aphroditevirus</taxon>
        <taxon>Aphroditevirus aphrodite1</taxon>
    </lineage>
</organism>
<feature type="coiled-coil region" evidence="1">
    <location>
        <begin position="42"/>
        <end position="87"/>
    </location>
</feature>